<evidence type="ECO:0000313" key="2">
    <source>
        <dbReference type="Proteomes" id="UP000207582"/>
    </source>
</evidence>
<organism evidence="1 2">
    <name type="scientific">Trichoplusia ni single nucleopolyhedrovirus</name>
    <dbReference type="NCBI Taxonomy" id="332054"/>
    <lineage>
        <taxon>Viruses</taxon>
        <taxon>Viruses incertae sedis</taxon>
        <taxon>Naldaviricetes</taxon>
        <taxon>Lefavirales</taxon>
        <taxon>Baculoviridae</taxon>
        <taxon>Alphabaculovirus</taxon>
        <taxon>Alphabaculovirus trini</taxon>
    </lineage>
</organism>
<accession>Q461S8</accession>
<evidence type="ECO:0000313" key="1">
    <source>
        <dbReference type="EMBL" id="AAZ67508.1"/>
    </source>
</evidence>
<dbReference type="KEGG" id="vg:5141955"/>
<sequence length="65" mass="7647">MGKRSKLLLTSSTMNQVVFIKIYKNLENFYSRCVLNVPSVIHNYKVFDLIIVTFDLYIAIEIKNF</sequence>
<keyword evidence="2" id="KW-1185">Reference proteome</keyword>
<proteinExistence type="predicted"/>
<name>Q461S8_9ABAC</name>
<dbReference type="RefSeq" id="YP_309027.1">
    <property type="nucleotide sequence ID" value="NC_007383.1"/>
</dbReference>
<dbReference type="EMBL" id="DQ017380">
    <property type="protein sequence ID" value="AAZ67508.1"/>
    <property type="molecule type" value="Genomic_DNA"/>
</dbReference>
<dbReference type="GeneID" id="5141955"/>
<protein>
    <submittedName>
        <fullName evidence="1">Uncharacterized protein</fullName>
    </submittedName>
</protein>
<reference evidence="1 2" key="1">
    <citation type="journal article" date="2005" name="Virology">
        <title>Sequence analysis of the complete genome of Trichoplusia ni single nucleopolyhedrovirus and the identification of a baculoviral photolyase gene.</title>
        <authorList>
            <person name="Willis L.G."/>
            <person name="Seipp R."/>
            <person name="Siepp R."/>
            <person name="Stewart T.M."/>
            <person name="Erlandson M.A."/>
            <person name="Theilmann D.A."/>
        </authorList>
    </citation>
    <scope>NUCLEOTIDE SEQUENCE [LARGE SCALE GENOMIC DNA]</scope>
</reference>
<dbReference type="Proteomes" id="UP000207582">
    <property type="component" value="Segment"/>
</dbReference>